<reference evidence="1 2" key="1">
    <citation type="submission" date="2018-07" db="EMBL/GenBank/DDBJ databases">
        <title>The role of parmesan cheese in vectoring bovine microbiota.</title>
        <authorList>
            <person name="Lugli G.A."/>
            <person name="Milani C."/>
        </authorList>
    </citation>
    <scope>NUCLEOTIDE SEQUENCE [LARGE SCALE GENOMIC DNA]</scope>
    <source>
        <strain evidence="1 2">BMONG18</strain>
    </source>
</reference>
<dbReference type="Pfam" id="PF25595">
    <property type="entry name" value="Phage_TTP_16"/>
    <property type="match status" value="1"/>
</dbReference>
<gene>
    <name evidence="1" type="ORF">BMONG18_0937</name>
</gene>
<proteinExistence type="predicted"/>
<dbReference type="RefSeq" id="WP_123644862.1">
    <property type="nucleotide sequence ID" value="NZ_QRAJ01000004.1"/>
</dbReference>
<organism evidence="1 2">
    <name type="scientific">Bifidobacterium mongoliense</name>
    <dbReference type="NCBI Taxonomy" id="518643"/>
    <lineage>
        <taxon>Bacteria</taxon>
        <taxon>Bacillati</taxon>
        <taxon>Actinomycetota</taxon>
        <taxon>Actinomycetes</taxon>
        <taxon>Bifidobacteriales</taxon>
        <taxon>Bifidobacteriaceae</taxon>
        <taxon>Bifidobacterium</taxon>
    </lineage>
</organism>
<dbReference type="Proteomes" id="UP000285266">
    <property type="component" value="Unassembled WGS sequence"/>
</dbReference>
<evidence type="ECO:0000313" key="2">
    <source>
        <dbReference type="Proteomes" id="UP000285266"/>
    </source>
</evidence>
<dbReference type="EMBL" id="QRAJ01000004">
    <property type="protein sequence ID" value="ROT86938.1"/>
    <property type="molecule type" value="Genomic_DNA"/>
</dbReference>
<protein>
    <submittedName>
        <fullName evidence="1">Uncharacterized protein</fullName>
    </submittedName>
</protein>
<evidence type="ECO:0000313" key="1">
    <source>
        <dbReference type="EMBL" id="ROT86938.1"/>
    </source>
</evidence>
<sequence length="168" mass="18023">MALPKAFLEDGKFLTVFVSTIADVTKPTVAELKTPLVALSDYLTANGFKINHSQDFADDDREASPAVGQIPGQEKYTDGSLELIDNTNIASEENVAVEKLTKGTKGYIVRRRGKDNKEPFTSGDIVSVYAVTIGIKTPVAHSKNARQMSTIGFSADPSSQDETAKVAA</sequence>
<accession>A0A423UE05</accession>
<comment type="caution">
    <text evidence="1">The sequence shown here is derived from an EMBL/GenBank/DDBJ whole genome shotgun (WGS) entry which is preliminary data.</text>
</comment>
<dbReference type="InterPro" id="IPR058009">
    <property type="entry name" value="TTP_Phage_16"/>
</dbReference>
<name>A0A423UE05_9BIFI</name>
<dbReference type="AlphaFoldDB" id="A0A423UE05"/>